<keyword evidence="4" id="KW-1185">Reference proteome</keyword>
<evidence type="ECO:0000256" key="1">
    <source>
        <dbReference type="SAM" id="Phobius"/>
    </source>
</evidence>
<keyword evidence="2" id="KW-0732">Signal</keyword>
<dbReference type="AlphaFoldDB" id="A0A8W8L5R6"/>
<dbReference type="EnsemblMetazoa" id="G26822.1">
    <property type="protein sequence ID" value="G26822.1:cds"/>
    <property type="gene ID" value="G26822"/>
</dbReference>
<proteinExistence type="predicted"/>
<dbReference type="Proteomes" id="UP000005408">
    <property type="component" value="Unassembled WGS sequence"/>
</dbReference>
<evidence type="ECO:0000256" key="2">
    <source>
        <dbReference type="SAM" id="SignalP"/>
    </source>
</evidence>
<dbReference type="SUPFAM" id="SSF57184">
    <property type="entry name" value="Growth factor receptor domain"/>
    <property type="match status" value="1"/>
</dbReference>
<sequence>MWRVFLCIVFATHSIEEDCLKLGISTQCCADFYMKGKNCIPCPQGYFGLNCSYMCPYPTYGRRCLDGKCTCPKEYCNANTGCGTQGILDSNVNDHQHNGKINDAKKSESSSTVVTVISIVFTLIILMLVMVIVLYIKGKIKIRNQLFSSKRSSRVASQRKTTTYYEIDEEKMEENELDNKCPEPEIYELIDHSKKDAIKYTELPMRQGVSKQERKLISTISMQTILDDARDDNKDEEKCVANKKSEVQMRTNKVHRTVFLKRMGKTSSKISGYIEMEKKISEDHVSMTD</sequence>
<keyword evidence="1" id="KW-1133">Transmembrane helix</keyword>
<dbReference type="OMA" id="ACKNENT"/>
<feature type="transmembrane region" description="Helical" evidence="1">
    <location>
        <begin position="113"/>
        <end position="136"/>
    </location>
</feature>
<evidence type="ECO:0000313" key="3">
    <source>
        <dbReference type="EnsemblMetazoa" id="G26822.1:cds"/>
    </source>
</evidence>
<organism evidence="3 4">
    <name type="scientific">Magallana gigas</name>
    <name type="common">Pacific oyster</name>
    <name type="synonym">Crassostrea gigas</name>
    <dbReference type="NCBI Taxonomy" id="29159"/>
    <lineage>
        <taxon>Eukaryota</taxon>
        <taxon>Metazoa</taxon>
        <taxon>Spiralia</taxon>
        <taxon>Lophotrochozoa</taxon>
        <taxon>Mollusca</taxon>
        <taxon>Bivalvia</taxon>
        <taxon>Autobranchia</taxon>
        <taxon>Pteriomorphia</taxon>
        <taxon>Ostreida</taxon>
        <taxon>Ostreoidea</taxon>
        <taxon>Ostreidae</taxon>
        <taxon>Magallana</taxon>
    </lineage>
</organism>
<keyword evidence="1" id="KW-0812">Transmembrane</keyword>
<accession>A0A8W8L5R6</accession>
<feature type="chain" id="PRO_5036483083" evidence="2">
    <location>
        <begin position="18"/>
        <end position="289"/>
    </location>
</feature>
<name>A0A8W8L5R6_MAGGI</name>
<protein>
    <submittedName>
        <fullName evidence="3">Uncharacterized protein</fullName>
    </submittedName>
</protein>
<keyword evidence="1" id="KW-0472">Membrane</keyword>
<reference evidence="3" key="1">
    <citation type="submission" date="2022-08" db="UniProtKB">
        <authorList>
            <consortium name="EnsemblMetazoa"/>
        </authorList>
    </citation>
    <scope>IDENTIFICATION</scope>
    <source>
        <strain evidence="3">05x7-T-G4-1.051#20</strain>
    </source>
</reference>
<dbReference type="InterPro" id="IPR009030">
    <property type="entry name" value="Growth_fac_rcpt_cys_sf"/>
</dbReference>
<evidence type="ECO:0000313" key="4">
    <source>
        <dbReference type="Proteomes" id="UP000005408"/>
    </source>
</evidence>
<feature type="signal peptide" evidence="2">
    <location>
        <begin position="1"/>
        <end position="17"/>
    </location>
</feature>